<proteinExistence type="predicted"/>
<evidence type="ECO:0000313" key="2">
    <source>
        <dbReference type="Proteomes" id="UP001154078"/>
    </source>
</evidence>
<reference evidence="1" key="1">
    <citation type="submission" date="2021-12" db="EMBL/GenBank/DDBJ databases">
        <authorList>
            <person name="King R."/>
        </authorList>
    </citation>
    <scope>NUCLEOTIDE SEQUENCE</scope>
</reference>
<dbReference type="AlphaFoldDB" id="A0A9P0AZN9"/>
<keyword evidence="2" id="KW-1185">Reference proteome</keyword>
<dbReference type="OrthoDB" id="6819634at2759"/>
<dbReference type="Proteomes" id="UP001154078">
    <property type="component" value="Chromosome 2"/>
</dbReference>
<organism evidence="1 2">
    <name type="scientific">Brassicogethes aeneus</name>
    <name type="common">Rape pollen beetle</name>
    <name type="synonym">Meligethes aeneus</name>
    <dbReference type="NCBI Taxonomy" id="1431903"/>
    <lineage>
        <taxon>Eukaryota</taxon>
        <taxon>Metazoa</taxon>
        <taxon>Ecdysozoa</taxon>
        <taxon>Arthropoda</taxon>
        <taxon>Hexapoda</taxon>
        <taxon>Insecta</taxon>
        <taxon>Pterygota</taxon>
        <taxon>Neoptera</taxon>
        <taxon>Endopterygota</taxon>
        <taxon>Coleoptera</taxon>
        <taxon>Polyphaga</taxon>
        <taxon>Cucujiformia</taxon>
        <taxon>Nitidulidae</taxon>
        <taxon>Meligethinae</taxon>
        <taxon>Brassicogethes</taxon>
    </lineage>
</organism>
<sequence>MKQVHFAFLPGHALEVDQGENNKNKDEIFDASFEEQHSAENFEDCFLNANDDATENENIAYERADTKCKRQEAIDKLFTDITISGEEMETEGATINLTSNIENVIPKRIELKCKDMVIFCKFRLKHEISLFGSESVKTVCILIQPFGAKCTENVDQRHMDQAREIIQDATPAGYTLGEVEAMTTTGRNPHRWIATFTRDNNDYNYETGCQYISAVPKELK</sequence>
<dbReference type="EMBL" id="OV121133">
    <property type="protein sequence ID" value="CAH0550971.1"/>
    <property type="molecule type" value="Genomic_DNA"/>
</dbReference>
<accession>A0A9P0AZN9</accession>
<gene>
    <name evidence="1" type="ORF">MELIAE_LOCUS3677</name>
</gene>
<evidence type="ECO:0000313" key="1">
    <source>
        <dbReference type="EMBL" id="CAH0550971.1"/>
    </source>
</evidence>
<name>A0A9P0AZN9_BRAAE</name>
<protein>
    <submittedName>
        <fullName evidence="1">Uncharacterized protein</fullName>
    </submittedName>
</protein>